<dbReference type="NCBIfam" id="NF005305">
    <property type="entry name" value="PRK06836.1"/>
    <property type="match status" value="1"/>
</dbReference>
<dbReference type="InterPro" id="IPR004839">
    <property type="entry name" value="Aminotransferase_I/II_large"/>
</dbReference>
<protein>
    <recommendedName>
        <fullName evidence="1">Aminotransferase class I/classII large domain-containing protein</fullName>
    </recommendedName>
</protein>
<dbReference type="Gene3D" id="3.40.640.10">
    <property type="entry name" value="Type I PLP-dependent aspartate aminotransferase-like (Major domain)"/>
    <property type="match status" value="1"/>
</dbReference>
<dbReference type="GO" id="GO:0030170">
    <property type="term" value="F:pyridoxal phosphate binding"/>
    <property type="evidence" value="ECO:0007669"/>
    <property type="project" value="InterPro"/>
</dbReference>
<reference evidence="2" key="1">
    <citation type="journal article" date="2014" name="Front. Microbiol.">
        <title>High frequency of phylogenetically diverse reductive dehalogenase-homologous genes in deep subseafloor sedimentary metagenomes.</title>
        <authorList>
            <person name="Kawai M."/>
            <person name="Futagami T."/>
            <person name="Toyoda A."/>
            <person name="Takaki Y."/>
            <person name="Nishi S."/>
            <person name="Hori S."/>
            <person name="Arai W."/>
            <person name="Tsubouchi T."/>
            <person name="Morono Y."/>
            <person name="Uchiyama I."/>
            <person name="Ito T."/>
            <person name="Fujiyama A."/>
            <person name="Inagaki F."/>
            <person name="Takami H."/>
        </authorList>
    </citation>
    <scope>NUCLEOTIDE SEQUENCE</scope>
    <source>
        <strain evidence="2">Expedition CK06-06</strain>
    </source>
</reference>
<dbReference type="Gene3D" id="3.90.1150.10">
    <property type="entry name" value="Aspartate Aminotransferase, domain 1"/>
    <property type="match status" value="1"/>
</dbReference>
<gene>
    <name evidence="2" type="ORF">S06H3_12869</name>
</gene>
<organism evidence="2">
    <name type="scientific">marine sediment metagenome</name>
    <dbReference type="NCBI Taxonomy" id="412755"/>
    <lineage>
        <taxon>unclassified sequences</taxon>
        <taxon>metagenomes</taxon>
        <taxon>ecological metagenomes</taxon>
    </lineage>
</organism>
<sequence length="388" mass="43680">MSISDRVRESVAKGSLIRRVWEDGFSLKQQYGEENVFDLSLGNPVMEPPAEFHRELRRLVENPLPGMHRYMPNAGYPETRAAVAAQLSLETGIKFTMNDIVMTCGAGGALNIVIKTILNPGDEVIVFAPYFPEYVAYPDHHGGIARVLPTDEQFIPRLDVLETAIGAKTKAVLINSPNNPTGVVYSEDFIHQLGQLLSKKEAQYRTQIFLISDEPYRRIIYDGCKYPHVWHHYRQSIVVTSHSKDLALPGERIGYAAVHPDCSLREELVAGFIYCNRTLYTNAPALMQHIIRHLQSVTVSVAEYQRKRDFLYGHLRDLGYSVIKPQGAFYLFPKSPLEDEVAFVGELRQWRVLTVPGRGFGSPGYFRISYCVDDRTLEGSLAGFAKAA</sequence>
<dbReference type="SUPFAM" id="SSF53383">
    <property type="entry name" value="PLP-dependent transferases"/>
    <property type="match status" value="1"/>
</dbReference>
<dbReference type="EMBL" id="BARV01006284">
    <property type="protein sequence ID" value="GAI10707.1"/>
    <property type="molecule type" value="Genomic_DNA"/>
</dbReference>
<comment type="caution">
    <text evidence="2">The sequence shown here is derived from an EMBL/GenBank/DDBJ whole genome shotgun (WGS) entry which is preliminary data.</text>
</comment>
<evidence type="ECO:0000313" key="2">
    <source>
        <dbReference type="EMBL" id="GAI10707.1"/>
    </source>
</evidence>
<proteinExistence type="predicted"/>
<dbReference type="PANTHER" id="PTHR42691:SF1">
    <property type="entry name" value="ASPARTATE AMINOTRANSFERASE YHDR-RELATED"/>
    <property type="match status" value="1"/>
</dbReference>
<dbReference type="PANTHER" id="PTHR42691">
    <property type="entry name" value="ASPARTATE AMINOTRANSFERASE YHDR-RELATED"/>
    <property type="match status" value="1"/>
</dbReference>
<name>X1KUE4_9ZZZZ</name>
<dbReference type="InterPro" id="IPR015424">
    <property type="entry name" value="PyrdxlP-dep_Trfase"/>
</dbReference>
<feature type="non-terminal residue" evidence="2">
    <location>
        <position position="388"/>
    </location>
</feature>
<accession>X1KUE4</accession>
<dbReference type="Pfam" id="PF00155">
    <property type="entry name" value="Aminotran_1_2"/>
    <property type="match status" value="1"/>
</dbReference>
<dbReference type="InterPro" id="IPR015421">
    <property type="entry name" value="PyrdxlP-dep_Trfase_major"/>
</dbReference>
<dbReference type="AlphaFoldDB" id="X1KUE4"/>
<dbReference type="InterPro" id="IPR015422">
    <property type="entry name" value="PyrdxlP-dep_Trfase_small"/>
</dbReference>
<evidence type="ECO:0000259" key="1">
    <source>
        <dbReference type="Pfam" id="PF00155"/>
    </source>
</evidence>
<feature type="domain" description="Aminotransferase class I/classII large" evidence="1">
    <location>
        <begin position="35"/>
        <end position="378"/>
    </location>
</feature>
<dbReference type="CDD" id="cd00609">
    <property type="entry name" value="AAT_like"/>
    <property type="match status" value="1"/>
</dbReference>